<organism evidence="4 5">
    <name type="scientific">Scleropages formosus</name>
    <name type="common">Asian bonytongue</name>
    <name type="synonym">Osteoglossum formosum</name>
    <dbReference type="NCBI Taxonomy" id="113540"/>
    <lineage>
        <taxon>Eukaryota</taxon>
        <taxon>Metazoa</taxon>
        <taxon>Chordata</taxon>
        <taxon>Craniata</taxon>
        <taxon>Vertebrata</taxon>
        <taxon>Euteleostomi</taxon>
        <taxon>Actinopterygii</taxon>
        <taxon>Neopterygii</taxon>
        <taxon>Teleostei</taxon>
        <taxon>Osteoglossocephala</taxon>
        <taxon>Osteoglossomorpha</taxon>
        <taxon>Osteoglossiformes</taxon>
        <taxon>Osteoglossidae</taxon>
        <taxon>Scleropages</taxon>
    </lineage>
</organism>
<dbReference type="PROSITE" id="PS50118">
    <property type="entry name" value="HMG_BOX_2"/>
    <property type="match status" value="1"/>
</dbReference>
<dbReference type="SUPFAM" id="SSF47095">
    <property type="entry name" value="HMG-box"/>
    <property type="match status" value="1"/>
</dbReference>
<sequence>MQQDLGSLVESDLSSVSEGPAGSEDGSPGCSVLDSPGMQSVLLEDFMLGSLISADEGVETLALDSLDRWGSQLSPVPHSKPEASLNLSPSFFASPSRDITQKLFPETQAEQELQGLFEDVWLCQKPEAPDNAAGPGHLPGDSSIEPSKVPSEEEECGSSDTVTHIQSPVTLVDQGRGEPSSESEDGSFNCTPTHRGPQRRRRHSNRKKRFSTRGRPRSQPSPKKKCINGFIMFCQINRKLYHRSYPGTPSSTVTKELASLWRLMSKREQQVYCKKAWHFSRQQNRNVRTEYEA</sequence>
<dbReference type="SMART" id="SM00398">
    <property type="entry name" value="HMG"/>
    <property type="match status" value="1"/>
</dbReference>
<evidence type="ECO:0000259" key="3">
    <source>
        <dbReference type="PROSITE" id="PS50118"/>
    </source>
</evidence>
<dbReference type="InterPro" id="IPR036910">
    <property type="entry name" value="HMG_box_dom_sf"/>
</dbReference>
<reference evidence="4" key="2">
    <citation type="submission" date="2025-08" db="UniProtKB">
        <authorList>
            <consortium name="Ensembl"/>
        </authorList>
    </citation>
    <scope>IDENTIFICATION</scope>
</reference>
<dbReference type="GO" id="GO:0005634">
    <property type="term" value="C:nucleus"/>
    <property type="evidence" value="ECO:0007669"/>
    <property type="project" value="UniProtKB-UniRule"/>
</dbReference>
<evidence type="ECO:0000256" key="2">
    <source>
        <dbReference type="SAM" id="MobiDB-lite"/>
    </source>
</evidence>
<name>A0A8C9RLR7_SCLFO</name>
<protein>
    <recommendedName>
        <fullName evidence="3">HMG box domain-containing protein</fullName>
    </recommendedName>
</protein>
<dbReference type="AlphaFoldDB" id="A0A8C9RLR7"/>
<dbReference type="Proteomes" id="UP000694397">
    <property type="component" value="Chromosome 17"/>
</dbReference>
<feature type="domain" description="HMG box" evidence="3">
    <location>
        <begin position="223"/>
        <end position="292"/>
    </location>
</feature>
<dbReference type="InterPro" id="IPR009071">
    <property type="entry name" value="HMG_box_dom"/>
</dbReference>
<reference evidence="4 5" key="1">
    <citation type="submission" date="2019-04" db="EMBL/GenBank/DDBJ databases">
        <authorList>
            <consortium name="Wellcome Sanger Institute Data Sharing"/>
        </authorList>
    </citation>
    <scope>NUCLEOTIDE SEQUENCE [LARGE SCALE GENOMIC DNA]</scope>
</reference>
<feature type="region of interest" description="Disordered" evidence="2">
    <location>
        <begin position="1"/>
        <end position="36"/>
    </location>
</feature>
<dbReference type="GO" id="GO:0003677">
    <property type="term" value="F:DNA binding"/>
    <property type="evidence" value="ECO:0007669"/>
    <property type="project" value="UniProtKB-UniRule"/>
</dbReference>
<dbReference type="Ensembl" id="ENSSFOT00015021960.2">
    <property type="protein sequence ID" value="ENSSFOP00015021718.2"/>
    <property type="gene ID" value="ENSSFOG00015013997.2"/>
</dbReference>
<dbReference type="PANTHER" id="PTHR47658:SF1">
    <property type="entry name" value="MEIOSIS INITIATOR PROTEIN"/>
    <property type="match status" value="1"/>
</dbReference>
<dbReference type="PANTHER" id="PTHR47658">
    <property type="entry name" value="HIGH MOBILITY GROUP B PROTEIN 12-RELATED"/>
    <property type="match status" value="1"/>
</dbReference>
<feature type="compositionally biased region" description="Basic residues" evidence="2">
    <location>
        <begin position="196"/>
        <end position="225"/>
    </location>
</feature>
<keyword evidence="5" id="KW-1185">Reference proteome</keyword>
<feature type="compositionally biased region" description="Low complexity" evidence="2">
    <location>
        <begin position="1"/>
        <end position="19"/>
    </location>
</feature>
<dbReference type="GeneTree" id="ENSGT00940000175813"/>
<keyword evidence="1" id="KW-0238">DNA-binding</keyword>
<feature type="DNA-binding region" description="HMG box" evidence="1">
    <location>
        <begin position="223"/>
        <end position="292"/>
    </location>
</feature>
<feature type="region of interest" description="Disordered" evidence="2">
    <location>
        <begin position="126"/>
        <end position="225"/>
    </location>
</feature>
<dbReference type="CDD" id="cd21977">
    <property type="entry name" value="HMG-box_BHMG1"/>
    <property type="match status" value="1"/>
</dbReference>
<evidence type="ECO:0000313" key="5">
    <source>
        <dbReference type="Proteomes" id="UP000694397"/>
    </source>
</evidence>
<dbReference type="Pfam" id="PF00505">
    <property type="entry name" value="HMG_box"/>
    <property type="match status" value="1"/>
</dbReference>
<dbReference type="Gene3D" id="1.10.30.10">
    <property type="entry name" value="High mobility group box domain"/>
    <property type="match status" value="1"/>
</dbReference>
<proteinExistence type="predicted"/>
<dbReference type="OrthoDB" id="1919336at2759"/>
<gene>
    <name evidence="4" type="primary">bhmg1</name>
</gene>
<evidence type="ECO:0000313" key="4">
    <source>
        <dbReference type="Ensembl" id="ENSSFOP00015021718.2"/>
    </source>
</evidence>
<evidence type="ECO:0000256" key="1">
    <source>
        <dbReference type="PROSITE-ProRule" id="PRU00267"/>
    </source>
</evidence>
<reference evidence="4" key="3">
    <citation type="submission" date="2025-09" db="UniProtKB">
        <authorList>
            <consortium name="Ensembl"/>
        </authorList>
    </citation>
    <scope>IDENTIFICATION</scope>
</reference>
<feature type="compositionally biased region" description="Polar residues" evidence="2">
    <location>
        <begin position="158"/>
        <end position="169"/>
    </location>
</feature>
<keyword evidence="1" id="KW-0539">Nucleus</keyword>
<accession>A0A8C9RLR7</accession>